<evidence type="ECO:0000313" key="3">
    <source>
        <dbReference type="WBParaSite" id="NBR_0001921701-mRNA-1"/>
    </source>
</evidence>
<dbReference type="Gene3D" id="3.40.5.60">
    <property type="match status" value="1"/>
</dbReference>
<evidence type="ECO:0000313" key="1">
    <source>
        <dbReference type="EMBL" id="VDL82947.1"/>
    </source>
</evidence>
<dbReference type="Gene3D" id="1.20.58.1030">
    <property type="match status" value="1"/>
</dbReference>
<dbReference type="PANTHER" id="PTHR21206:SF0">
    <property type="entry name" value="DNA REPLICATION COMPLEX GINS PROTEIN SLD5"/>
    <property type="match status" value="1"/>
</dbReference>
<dbReference type="CDD" id="cd11711">
    <property type="entry name" value="GINS_A_Sld5"/>
    <property type="match status" value="1"/>
</dbReference>
<accession>A0A0N4YPP6</accession>
<evidence type="ECO:0000313" key="2">
    <source>
        <dbReference type="Proteomes" id="UP000271162"/>
    </source>
</evidence>
<dbReference type="InterPro" id="IPR036224">
    <property type="entry name" value="GINS_bundle-like_dom_sf"/>
</dbReference>
<proteinExistence type="predicted"/>
<organism evidence="3">
    <name type="scientific">Nippostrongylus brasiliensis</name>
    <name type="common">Rat hookworm</name>
    <dbReference type="NCBI Taxonomy" id="27835"/>
    <lineage>
        <taxon>Eukaryota</taxon>
        <taxon>Metazoa</taxon>
        <taxon>Ecdysozoa</taxon>
        <taxon>Nematoda</taxon>
        <taxon>Chromadorea</taxon>
        <taxon>Rhabditida</taxon>
        <taxon>Rhabditina</taxon>
        <taxon>Rhabditomorpha</taxon>
        <taxon>Strongyloidea</taxon>
        <taxon>Heligmosomidae</taxon>
        <taxon>Nippostrongylus</taxon>
    </lineage>
</organism>
<reference evidence="3" key="1">
    <citation type="submission" date="2017-02" db="UniProtKB">
        <authorList>
            <consortium name="WormBaseParasite"/>
        </authorList>
    </citation>
    <scope>IDENTIFICATION</scope>
</reference>
<dbReference type="OMA" id="VIPEMTD"/>
<dbReference type="WBParaSite" id="NBR_0001921701-mRNA-1">
    <property type="protein sequence ID" value="NBR_0001921701-mRNA-1"/>
    <property type="gene ID" value="NBR_0001921701"/>
</dbReference>
<dbReference type="SUPFAM" id="SSF158573">
    <property type="entry name" value="GINS helical bundle-like"/>
    <property type="match status" value="1"/>
</dbReference>
<dbReference type="PANTHER" id="PTHR21206">
    <property type="entry name" value="SLD5 PROTEIN"/>
    <property type="match status" value="1"/>
</dbReference>
<dbReference type="EMBL" id="UYSL01023988">
    <property type="protein sequence ID" value="VDL82947.1"/>
    <property type="molecule type" value="Genomic_DNA"/>
</dbReference>
<name>A0A0N4YPP6_NIPBR</name>
<dbReference type="Proteomes" id="UP000271162">
    <property type="component" value="Unassembled WGS sequence"/>
</dbReference>
<dbReference type="InterPro" id="IPR008591">
    <property type="entry name" value="GINS_Sld5"/>
</dbReference>
<dbReference type="AlphaFoldDB" id="A0A0N4YPP6"/>
<protein>
    <submittedName>
        <fullName evidence="3">DNA replication complex GINS protein SLD5</fullName>
    </submittedName>
</protein>
<reference evidence="1 2" key="2">
    <citation type="submission" date="2018-11" db="EMBL/GenBank/DDBJ databases">
        <authorList>
            <consortium name="Pathogen Informatics"/>
        </authorList>
    </citation>
    <scope>NUCLEOTIDE SEQUENCE [LARGE SCALE GENOMIC DNA]</scope>
</reference>
<dbReference type="InterPro" id="IPR038749">
    <property type="entry name" value="Sld5_GINS_A"/>
</dbReference>
<dbReference type="GO" id="GO:0000727">
    <property type="term" value="P:double-strand break repair via break-induced replication"/>
    <property type="evidence" value="ECO:0007669"/>
    <property type="project" value="TreeGrafter"/>
</dbReference>
<dbReference type="GO" id="GO:0006261">
    <property type="term" value="P:DNA-templated DNA replication"/>
    <property type="evidence" value="ECO:0007669"/>
    <property type="project" value="InterPro"/>
</dbReference>
<keyword evidence="2" id="KW-1185">Reference proteome</keyword>
<dbReference type="GO" id="GO:0000811">
    <property type="term" value="C:GINS complex"/>
    <property type="evidence" value="ECO:0007669"/>
    <property type="project" value="TreeGrafter"/>
</dbReference>
<sequence>MAIPVSLTSVQSTSEGFDSASLDLEEEITPDEVLRQMRLAWQNELAAPCLLPHRFDLVECLLDQIEGMEENLAGRTDKASIRIAAHRLELHRLTYLTNDYLRRRLKKIEDNPRRVLRDHAQRLTEGKAALLSDQEKKFAEKYATLEAQLMGKACLGHLQPSFHKIPVPAADLECERVYAEVLEDNVESAIVPDYQDKTAEVVVELEKGTVHLLPFLSIQQQAYEYLRLFRILEIVLRISIVGLYPFWEVVQIPGD</sequence>
<dbReference type="STRING" id="27835.A0A0N4YPP6"/>
<gene>
    <name evidence="1" type="ORF">NBR_LOCUS19218</name>
</gene>